<evidence type="ECO:0000313" key="1">
    <source>
        <dbReference type="EMBL" id="EMI20848.1"/>
    </source>
</evidence>
<dbReference type="Proteomes" id="UP000011991">
    <property type="component" value="Unassembled WGS sequence"/>
</dbReference>
<dbReference type="EMBL" id="ANOG01000313">
    <property type="protein sequence ID" value="EMI20848.1"/>
    <property type="molecule type" value="Genomic_DNA"/>
</dbReference>
<organism evidence="1 2">
    <name type="scientific">Rhodopirellula maiorica SM1</name>
    <dbReference type="NCBI Taxonomy" id="1265738"/>
    <lineage>
        <taxon>Bacteria</taxon>
        <taxon>Pseudomonadati</taxon>
        <taxon>Planctomycetota</taxon>
        <taxon>Planctomycetia</taxon>
        <taxon>Pirellulales</taxon>
        <taxon>Pirellulaceae</taxon>
        <taxon>Novipirellula</taxon>
    </lineage>
</organism>
<accession>M5RNF7</accession>
<evidence type="ECO:0000313" key="2">
    <source>
        <dbReference type="Proteomes" id="UP000011991"/>
    </source>
</evidence>
<protein>
    <submittedName>
        <fullName evidence="1">Uncharacterized protein</fullName>
    </submittedName>
</protein>
<reference evidence="1 2" key="1">
    <citation type="journal article" date="2013" name="Mar. Genomics">
        <title>Expression of sulfatases in Rhodopirellula baltica and the diversity of sulfatases in the genus Rhodopirellula.</title>
        <authorList>
            <person name="Wegner C.E."/>
            <person name="Richter-Heitmann T."/>
            <person name="Klindworth A."/>
            <person name="Klockow C."/>
            <person name="Richter M."/>
            <person name="Achstetter T."/>
            <person name="Glockner F.O."/>
            <person name="Harder J."/>
        </authorList>
    </citation>
    <scope>NUCLEOTIDE SEQUENCE [LARGE SCALE GENOMIC DNA]</scope>
    <source>
        <strain evidence="1 2">SM1</strain>
    </source>
</reference>
<dbReference type="AlphaFoldDB" id="M5RNF7"/>
<sequence length="57" mass="6348">MSYEKSKVTLQSFISFASSFCEPDPISEKDIGGICKRRKQGPSTEVLSPRLAEAKIR</sequence>
<name>M5RNF7_9BACT</name>
<gene>
    <name evidence="1" type="ORF">RMSM_02212</name>
</gene>
<comment type="caution">
    <text evidence="1">The sequence shown here is derived from an EMBL/GenBank/DDBJ whole genome shotgun (WGS) entry which is preliminary data.</text>
</comment>
<keyword evidence="2" id="KW-1185">Reference proteome</keyword>
<proteinExistence type="predicted"/>
<dbReference type="PATRIC" id="fig|1265738.3.peg.2216"/>